<reference evidence="2 3" key="1">
    <citation type="journal article" date="2015" name="Genome Announc.">
        <title>Expanding the biotechnology potential of lactobacilli through comparative genomics of 213 strains and associated genera.</title>
        <authorList>
            <person name="Sun Z."/>
            <person name="Harris H.M."/>
            <person name="McCann A."/>
            <person name="Guo C."/>
            <person name="Argimon S."/>
            <person name="Zhang W."/>
            <person name="Yang X."/>
            <person name="Jeffery I.B."/>
            <person name="Cooney J.C."/>
            <person name="Kagawa T.F."/>
            <person name="Liu W."/>
            <person name="Song Y."/>
            <person name="Salvetti E."/>
            <person name="Wrobel A."/>
            <person name="Rasinkangas P."/>
            <person name="Parkhill J."/>
            <person name="Rea M.C."/>
            <person name="O'Sullivan O."/>
            <person name="Ritari J."/>
            <person name="Douillard F.P."/>
            <person name="Paul Ross R."/>
            <person name="Yang R."/>
            <person name="Briner A.E."/>
            <person name="Felis G.E."/>
            <person name="de Vos W.M."/>
            <person name="Barrangou R."/>
            <person name="Klaenhammer T.R."/>
            <person name="Caufield P.W."/>
            <person name="Cui Y."/>
            <person name="Zhang H."/>
            <person name="O'Toole P.W."/>
        </authorList>
    </citation>
    <scope>NUCLEOTIDE SEQUENCE [LARGE SCALE GENOMIC DNA]</scope>
    <source>
        <strain evidence="2 3">DSM 20183</strain>
    </source>
</reference>
<protein>
    <recommendedName>
        <fullName evidence="1">Rhodanese domain-containing protein</fullName>
    </recommendedName>
</protein>
<dbReference type="AlphaFoldDB" id="A0A0R1J6R8"/>
<dbReference type="CDD" id="cd00158">
    <property type="entry name" value="RHOD"/>
    <property type="match status" value="1"/>
</dbReference>
<comment type="caution">
    <text evidence="2">The sequence shown here is derived from an EMBL/GenBank/DDBJ whole genome shotgun (WGS) entry which is preliminary data.</text>
</comment>
<sequence>MSIFTKIDNISIDDFHKLLPEHPNVIDVRFPEEYEAGHIPGAINVPYKTIKHFVPKGKTYIMCHSGVNSVKSAKKLTAKGYDVVNIVGGMIKWPYEVNKGKEA</sequence>
<dbReference type="RefSeq" id="WP_057766928.1">
    <property type="nucleotide sequence ID" value="NZ_AZDG01000021.1"/>
</dbReference>
<keyword evidence="3" id="KW-1185">Reference proteome</keyword>
<dbReference type="PROSITE" id="PS00380">
    <property type="entry name" value="RHODANESE_1"/>
    <property type="match status" value="1"/>
</dbReference>
<dbReference type="GO" id="GO:0004792">
    <property type="term" value="F:thiosulfate-cyanide sulfurtransferase activity"/>
    <property type="evidence" value="ECO:0007669"/>
    <property type="project" value="InterPro"/>
</dbReference>
<dbReference type="PROSITE" id="PS50206">
    <property type="entry name" value="RHODANESE_3"/>
    <property type="match status" value="1"/>
</dbReference>
<dbReference type="STRING" id="1423811.FC72_GL001083"/>
<evidence type="ECO:0000259" key="1">
    <source>
        <dbReference type="PROSITE" id="PS50206"/>
    </source>
</evidence>
<dbReference type="PATRIC" id="fig|1423811.3.peg.1097"/>
<dbReference type="InterPro" id="IPR052367">
    <property type="entry name" value="Thiosulfate_ST/Rhodanese-like"/>
</dbReference>
<proteinExistence type="predicted"/>
<dbReference type="SUPFAM" id="SSF52821">
    <property type="entry name" value="Rhodanese/Cell cycle control phosphatase"/>
    <property type="match status" value="1"/>
</dbReference>
<dbReference type="InterPro" id="IPR001763">
    <property type="entry name" value="Rhodanese-like_dom"/>
</dbReference>
<dbReference type="Proteomes" id="UP000050929">
    <property type="component" value="Unassembled WGS sequence"/>
</dbReference>
<organism evidence="2 3">
    <name type="scientific">Companilactobacillus tucceti DSM 20183</name>
    <dbReference type="NCBI Taxonomy" id="1423811"/>
    <lineage>
        <taxon>Bacteria</taxon>
        <taxon>Bacillati</taxon>
        <taxon>Bacillota</taxon>
        <taxon>Bacilli</taxon>
        <taxon>Lactobacillales</taxon>
        <taxon>Lactobacillaceae</taxon>
        <taxon>Companilactobacillus</taxon>
    </lineage>
</organism>
<dbReference type="EMBL" id="AZDG01000021">
    <property type="protein sequence ID" value="KRK63844.1"/>
    <property type="molecule type" value="Genomic_DNA"/>
</dbReference>
<dbReference type="Pfam" id="PF00581">
    <property type="entry name" value="Rhodanese"/>
    <property type="match status" value="1"/>
</dbReference>
<dbReference type="InterPro" id="IPR036873">
    <property type="entry name" value="Rhodanese-like_dom_sf"/>
</dbReference>
<feature type="domain" description="Rhodanese" evidence="1">
    <location>
        <begin position="19"/>
        <end position="99"/>
    </location>
</feature>
<dbReference type="Gene3D" id="3.40.250.10">
    <property type="entry name" value="Rhodanese-like domain"/>
    <property type="match status" value="1"/>
</dbReference>
<dbReference type="PANTHER" id="PTHR45431">
    <property type="entry name" value="RHODANESE-LIKE DOMAIN-CONTAINING PROTEIN 15, CHLOROPLASTIC"/>
    <property type="match status" value="1"/>
</dbReference>
<accession>A0A0R1J6R8</accession>
<dbReference type="SMART" id="SM00450">
    <property type="entry name" value="RHOD"/>
    <property type="match status" value="1"/>
</dbReference>
<dbReference type="PANTHER" id="PTHR45431:SF3">
    <property type="entry name" value="RHODANESE-LIKE DOMAIN-CONTAINING PROTEIN 15, CHLOROPLASTIC"/>
    <property type="match status" value="1"/>
</dbReference>
<evidence type="ECO:0000313" key="3">
    <source>
        <dbReference type="Proteomes" id="UP000050929"/>
    </source>
</evidence>
<dbReference type="InterPro" id="IPR001307">
    <property type="entry name" value="Thiosulphate_STrfase_CS"/>
</dbReference>
<name>A0A0R1J6R8_9LACO</name>
<gene>
    <name evidence="2" type="ORF">FC72_GL001083</name>
</gene>
<evidence type="ECO:0000313" key="2">
    <source>
        <dbReference type="EMBL" id="KRK63844.1"/>
    </source>
</evidence>
<dbReference type="OrthoDB" id="9800872at2"/>